<dbReference type="InterPro" id="IPR001789">
    <property type="entry name" value="Sig_transdc_resp-reg_receiver"/>
</dbReference>
<comment type="caution">
    <text evidence="3">The sequence shown here is derived from an EMBL/GenBank/DDBJ whole genome shotgun (WGS) entry which is preliminary data.</text>
</comment>
<evidence type="ECO:0000313" key="4">
    <source>
        <dbReference type="Proteomes" id="UP001203338"/>
    </source>
</evidence>
<evidence type="ECO:0000256" key="1">
    <source>
        <dbReference type="PROSITE-ProRule" id="PRU00169"/>
    </source>
</evidence>
<organism evidence="3 4">
    <name type="scientific">Parendozoicomonas callyspongiae</name>
    <dbReference type="NCBI Taxonomy" id="2942213"/>
    <lineage>
        <taxon>Bacteria</taxon>
        <taxon>Pseudomonadati</taxon>
        <taxon>Pseudomonadota</taxon>
        <taxon>Gammaproteobacteria</taxon>
        <taxon>Oceanospirillales</taxon>
        <taxon>Endozoicomonadaceae</taxon>
        <taxon>Parendozoicomonas</taxon>
    </lineage>
</organism>
<reference evidence="3 4" key="1">
    <citation type="submission" date="2022-05" db="EMBL/GenBank/DDBJ databases">
        <authorList>
            <person name="Park J.-S."/>
        </authorList>
    </citation>
    <scope>NUCLEOTIDE SEQUENCE [LARGE SCALE GENOMIC DNA]</scope>
    <source>
        <strain evidence="3 4">2012CJ34-2</strain>
    </source>
</reference>
<feature type="domain" description="Response regulatory" evidence="2">
    <location>
        <begin position="8"/>
        <end position="123"/>
    </location>
</feature>
<sequence length="124" mass="13637">MSTKAESCVFLLENDKDIMDSVNQLCEEQGEVDLHCFSSWEELQTSLTNRSPRCLILSQENSSQSMVKRITDITRTYATIPVIVLGLQQDLMGAVASIQAGAIDYIEKPSFAGRLAQHIAALAS</sequence>
<evidence type="ECO:0000313" key="3">
    <source>
        <dbReference type="EMBL" id="MCL6271709.1"/>
    </source>
</evidence>
<dbReference type="Proteomes" id="UP001203338">
    <property type="component" value="Unassembled WGS sequence"/>
</dbReference>
<name>A0ABT0PK25_9GAMM</name>
<dbReference type="Pfam" id="PF00072">
    <property type="entry name" value="Response_reg"/>
    <property type="match status" value="1"/>
</dbReference>
<dbReference type="InterPro" id="IPR011006">
    <property type="entry name" value="CheY-like_superfamily"/>
</dbReference>
<dbReference type="RefSeq" id="WP_249701347.1">
    <property type="nucleotide sequence ID" value="NZ_JAMFLX010000030.1"/>
</dbReference>
<protein>
    <submittedName>
        <fullName evidence="3">Response regulator</fullName>
    </submittedName>
</protein>
<keyword evidence="4" id="KW-1185">Reference proteome</keyword>
<comment type="caution">
    <text evidence="1">Lacks conserved residue(s) required for the propagation of feature annotation.</text>
</comment>
<dbReference type="EMBL" id="JAMFLX010000030">
    <property type="protein sequence ID" value="MCL6271709.1"/>
    <property type="molecule type" value="Genomic_DNA"/>
</dbReference>
<accession>A0ABT0PK25</accession>
<gene>
    <name evidence="3" type="ORF">M3P05_17460</name>
</gene>
<evidence type="ECO:0000259" key="2">
    <source>
        <dbReference type="PROSITE" id="PS50110"/>
    </source>
</evidence>
<dbReference type="SUPFAM" id="SSF52172">
    <property type="entry name" value="CheY-like"/>
    <property type="match status" value="1"/>
</dbReference>
<proteinExistence type="predicted"/>
<dbReference type="Gene3D" id="3.40.50.2300">
    <property type="match status" value="1"/>
</dbReference>
<dbReference type="PROSITE" id="PS50110">
    <property type="entry name" value="RESPONSE_REGULATORY"/>
    <property type="match status" value="1"/>
</dbReference>